<dbReference type="EMBL" id="JAHLFO010000120">
    <property type="protein sequence ID" value="MBU3814612.1"/>
    <property type="molecule type" value="Genomic_DNA"/>
</dbReference>
<organism evidence="1 2">
    <name type="scientific">Candidatus Bacteroides intestinipullorum</name>
    <dbReference type="NCBI Taxonomy" id="2838471"/>
    <lineage>
        <taxon>Bacteria</taxon>
        <taxon>Pseudomonadati</taxon>
        <taxon>Bacteroidota</taxon>
        <taxon>Bacteroidia</taxon>
        <taxon>Bacteroidales</taxon>
        <taxon>Bacteroidaceae</taxon>
        <taxon>Bacteroides</taxon>
    </lineage>
</organism>
<protein>
    <submittedName>
        <fullName evidence="1">Porin family protein</fullName>
    </submittedName>
</protein>
<reference evidence="1" key="1">
    <citation type="journal article" date="2021" name="PeerJ">
        <title>Extensive microbial diversity within the chicken gut microbiome revealed by metagenomics and culture.</title>
        <authorList>
            <person name="Gilroy R."/>
            <person name="Ravi A."/>
            <person name="Getino M."/>
            <person name="Pursley I."/>
            <person name="Horton D.L."/>
            <person name="Alikhan N.F."/>
            <person name="Baker D."/>
            <person name="Gharbi K."/>
            <person name="Hall N."/>
            <person name="Watson M."/>
            <person name="Adriaenssens E.M."/>
            <person name="Foster-Nyarko E."/>
            <person name="Jarju S."/>
            <person name="Secka A."/>
            <person name="Antonio M."/>
            <person name="Oren A."/>
            <person name="Chaudhuri R.R."/>
            <person name="La Ragione R."/>
            <person name="Hildebrand F."/>
            <person name="Pallen M.J."/>
        </authorList>
    </citation>
    <scope>NUCLEOTIDE SEQUENCE</scope>
    <source>
        <strain evidence="1">B3-3758</strain>
    </source>
</reference>
<evidence type="ECO:0000313" key="1">
    <source>
        <dbReference type="EMBL" id="MBU3814612.1"/>
    </source>
</evidence>
<proteinExistence type="predicted"/>
<evidence type="ECO:0000313" key="2">
    <source>
        <dbReference type="Proteomes" id="UP000824236"/>
    </source>
</evidence>
<comment type="caution">
    <text evidence="1">The sequence shown here is derived from an EMBL/GenBank/DDBJ whole genome shotgun (WGS) entry which is preliminary data.</text>
</comment>
<name>A0A9E2KGC3_9BACE</name>
<reference evidence="1" key="2">
    <citation type="submission" date="2021-04" db="EMBL/GenBank/DDBJ databases">
        <authorList>
            <person name="Gilroy R."/>
        </authorList>
    </citation>
    <scope>NUCLEOTIDE SEQUENCE</scope>
    <source>
        <strain evidence="1">B3-3758</strain>
    </source>
</reference>
<gene>
    <name evidence="1" type="ORF">H9791_08945</name>
</gene>
<sequence length="68" mass="7769">MRDKSEITDLFKKRLAHAELEVRDGFWETLERDLTAPAPSVRPKAYVLLSRRMSRWTAVAASVLLVLG</sequence>
<dbReference type="AlphaFoldDB" id="A0A9E2KGC3"/>
<dbReference type="Proteomes" id="UP000824236">
    <property type="component" value="Unassembled WGS sequence"/>
</dbReference>
<feature type="non-terminal residue" evidence="1">
    <location>
        <position position="68"/>
    </location>
</feature>
<accession>A0A9E2KGC3</accession>